<evidence type="ECO:0000256" key="7">
    <source>
        <dbReference type="ARBA" id="ARBA00023136"/>
    </source>
</evidence>
<evidence type="ECO:0000256" key="8">
    <source>
        <dbReference type="SAM" id="Phobius"/>
    </source>
</evidence>
<feature type="transmembrane region" description="Helical" evidence="8">
    <location>
        <begin position="332"/>
        <end position="355"/>
    </location>
</feature>
<accession>A0ABR8Y2S8</accession>
<evidence type="ECO:0000313" key="9">
    <source>
        <dbReference type="EMBL" id="MBD8038519.1"/>
    </source>
</evidence>
<evidence type="ECO:0000256" key="4">
    <source>
        <dbReference type="ARBA" id="ARBA00022544"/>
    </source>
</evidence>
<name>A0ABR8Y2S8_9BACL</name>
<feature type="transmembrane region" description="Helical" evidence="8">
    <location>
        <begin position="301"/>
        <end position="320"/>
    </location>
</feature>
<keyword evidence="3" id="KW-0813">Transport</keyword>
<keyword evidence="7 8" id="KW-0472">Membrane</keyword>
<keyword evidence="10" id="KW-1185">Reference proteome</keyword>
<reference evidence="9 10" key="1">
    <citation type="submission" date="2020-08" db="EMBL/GenBank/DDBJ databases">
        <title>A Genomic Blueprint of the Chicken Gut Microbiome.</title>
        <authorList>
            <person name="Gilroy R."/>
            <person name="Ravi A."/>
            <person name="Getino M."/>
            <person name="Pursley I."/>
            <person name="Horton D.L."/>
            <person name="Alikhan N.-F."/>
            <person name="Baker D."/>
            <person name="Gharbi K."/>
            <person name="Hall N."/>
            <person name="Watson M."/>
            <person name="Adriaenssens E.M."/>
            <person name="Foster-Nyarko E."/>
            <person name="Jarju S."/>
            <person name="Secka A."/>
            <person name="Antonio M."/>
            <person name="Oren A."/>
            <person name="Chaudhuri R."/>
            <person name="La Ragione R.M."/>
            <person name="Hildebrand F."/>
            <person name="Pallen M.J."/>
        </authorList>
    </citation>
    <scope>NUCLEOTIDE SEQUENCE [LARGE SCALE GENOMIC DNA]</scope>
    <source>
        <strain evidence="9 10">A46</strain>
    </source>
</reference>
<comment type="subcellular location">
    <subcellularLocation>
        <location evidence="1">Membrane</location>
        <topology evidence="1">Multi-pass membrane protein</topology>
    </subcellularLocation>
</comment>
<feature type="transmembrane region" description="Helical" evidence="8">
    <location>
        <begin position="12"/>
        <end position="35"/>
    </location>
</feature>
<evidence type="ECO:0000256" key="6">
    <source>
        <dbReference type="ARBA" id="ARBA00022989"/>
    </source>
</evidence>
<comment type="caution">
    <text evidence="9">The sequence shown here is derived from an EMBL/GenBank/DDBJ whole genome shotgun (WGS) entry which is preliminary data.</text>
</comment>
<dbReference type="PANTHER" id="PTHR34975:SF2">
    <property type="entry name" value="SPORE GERMINATION PROTEIN A2"/>
    <property type="match status" value="1"/>
</dbReference>
<proteinExistence type="inferred from homology"/>
<feature type="transmembrane region" description="Helical" evidence="8">
    <location>
        <begin position="41"/>
        <end position="61"/>
    </location>
</feature>
<feature type="transmembrane region" description="Helical" evidence="8">
    <location>
        <begin position="219"/>
        <end position="240"/>
    </location>
</feature>
<evidence type="ECO:0000256" key="1">
    <source>
        <dbReference type="ARBA" id="ARBA00004141"/>
    </source>
</evidence>
<feature type="transmembrane region" description="Helical" evidence="8">
    <location>
        <begin position="81"/>
        <end position="101"/>
    </location>
</feature>
<dbReference type="NCBIfam" id="TIGR00912">
    <property type="entry name" value="2A0309"/>
    <property type="match status" value="1"/>
</dbReference>
<dbReference type="Pfam" id="PF03845">
    <property type="entry name" value="Spore_permease"/>
    <property type="match status" value="1"/>
</dbReference>
<dbReference type="EMBL" id="JACSPZ010000011">
    <property type="protein sequence ID" value="MBD8038519.1"/>
    <property type="molecule type" value="Genomic_DNA"/>
</dbReference>
<dbReference type="Proteomes" id="UP000619101">
    <property type="component" value="Unassembled WGS sequence"/>
</dbReference>
<evidence type="ECO:0000256" key="3">
    <source>
        <dbReference type="ARBA" id="ARBA00022448"/>
    </source>
</evidence>
<evidence type="ECO:0000313" key="10">
    <source>
        <dbReference type="Proteomes" id="UP000619101"/>
    </source>
</evidence>
<sequence>MLEKGRISSLQMEILIVPTIIATGILSIPSVAAKFALHDMWMTPIAGSFLGFLTVFIAWKLHQLFPKMTPVQYSEEILGKLLGKIFGFFLISFYIHNTGIIVRQYSDFITNNVLLETPTLLISVTIVLVSALAVRGGIEVIARAAVICTALYLSTAISLLFLIKDIDITYMLPILENGLLPVMKGGFIHQAWFSEFFLLAFIFPFIKNSKESLKSGMRASFYVMLMLLYVNFFVLTFLGVSSANQFYPVYSIVRAINVLGFFENFEVIIMASWVLGSFVKIAIFLYVSSLGLAQLFRLSDYRLIVFPLSVFIIFFSYWDIPNLVVLVDYMSTIMPFYFVLVQTILPLILLLIAYARRKRSESG</sequence>
<gene>
    <name evidence="9" type="ORF">H9635_17375</name>
</gene>
<feature type="transmembrane region" description="Helical" evidence="8">
    <location>
        <begin position="267"/>
        <end position="289"/>
    </location>
</feature>
<evidence type="ECO:0000256" key="5">
    <source>
        <dbReference type="ARBA" id="ARBA00022692"/>
    </source>
</evidence>
<organism evidence="9 10">
    <name type="scientific">Solibacillus faecavium</name>
    <dbReference type="NCBI Taxonomy" id="2762221"/>
    <lineage>
        <taxon>Bacteria</taxon>
        <taxon>Bacillati</taxon>
        <taxon>Bacillota</taxon>
        <taxon>Bacilli</taxon>
        <taxon>Bacillales</taxon>
        <taxon>Caryophanaceae</taxon>
        <taxon>Solibacillus</taxon>
    </lineage>
</organism>
<keyword evidence="4" id="KW-0309">Germination</keyword>
<keyword evidence="5 8" id="KW-0812">Transmembrane</keyword>
<evidence type="ECO:0000256" key="2">
    <source>
        <dbReference type="ARBA" id="ARBA00007998"/>
    </source>
</evidence>
<dbReference type="InterPro" id="IPR004761">
    <property type="entry name" value="Spore_GerAB"/>
</dbReference>
<feature type="transmembrane region" description="Helical" evidence="8">
    <location>
        <begin position="187"/>
        <end position="207"/>
    </location>
</feature>
<feature type="transmembrane region" description="Helical" evidence="8">
    <location>
        <begin position="113"/>
        <end position="134"/>
    </location>
</feature>
<keyword evidence="6 8" id="KW-1133">Transmembrane helix</keyword>
<comment type="similarity">
    <text evidence="2">Belongs to the amino acid-polyamine-organocation (APC) superfamily. Spore germination protein (SGP) (TC 2.A.3.9) family.</text>
</comment>
<feature type="transmembrane region" description="Helical" evidence="8">
    <location>
        <begin position="141"/>
        <end position="163"/>
    </location>
</feature>
<dbReference type="PANTHER" id="PTHR34975">
    <property type="entry name" value="SPORE GERMINATION PROTEIN A2"/>
    <property type="match status" value="1"/>
</dbReference>
<protein>
    <submittedName>
        <fullName evidence="9">Endospore germination permease</fullName>
    </submittedName>
</protein>